<evidence type="ECO:0000313" key="2">
    <source>
        <dbReference type="Proteomes" id="UP000798662"/>
    </source>
</evidence>
<proteinExistence type="predicted"/>
<name>A0ACC3CGV6_PYRYE</name>
<gene>
    <name evidence="1" type="ORF">I4F81_011661</name>
</gene>
<accession>A0ACC3CGV6</accession>
<keyword evidence="2" id="KW-1185">Reference proteome</keyword>
<comment type="caution">
    <text evidence="1">The sequence shown here is derived from an EMBL/GenBank/DDBJ whole genome shotgun (WGS) entry which is preliminary data.</text>
</comment>
<evidence type="ECO:0000313" key="1">
    <source>
        <dbReference type="EMBL" id="KAK1869180.1"/>
    </source>
</evidence>
<dbReference type="Proteomes" id="UP000798662">
    <property type="component" value="Chromosome 3"/>
</dbReference>
<dbReference type="EMBL" id="CM020620">
    <property type="protein sequence ID" value="KAK1869180.1"/>
    <property type="molecule type" value="Genomic_DNA"/>
</dbReference>
<reference evidence="1" key="1">
    <citation type="submission" date="2019-11" db="EMBL/GenBank/DDBJ databases">
        <title>Nori genome reveals adaptations in red seaweeds to the harsh intertidal environment.</title>
        <authorList>
            <person name="Wang D."/>
            <person name="Mao Y."/>
        </authorList>
    </citation>
    <scope>NUCLEOTIDE SEQUENCE</scope>
    <source>
        <tissue evidence="1">Gametophyte</tissue>
    </source>
</reference>
<sequence>MVLRQLVLAVVLAVQLEVLLTDSSLQMVETKARCRQVGVGHCVLVAAVLSVGQQVKILLADPALQAMETRARCLQVKALLPGLTPRTAPEEARRLEVEEVFGVLVTPVVAVALLVGEVKTLLTGLDPPTVRLQARLADVEEMLRVPAAPVEAAGRVNAHLTALAQAELEVQVCRLVVDRVIGILVEVLFLLAGWAASAQT</sequence>
<protein>
    <submittedName>
        <fullName evidence="1">Uncharacterized protein</fullName>
    </submittedName>
</protein>
<organism evidence="1 2">
    <name type="scientific">Pyropia yezoensis</name>
    <name type="common">Susabi-nori</name>
    <name type="synonym">Porphyra yezoensis</name>
    <dbReference type="NCBI Taxonomy" id="2788"/>
    <lineage>
        <taxon>Eukaryota</taxon>
        <taxon>Rhodophyta</taxon>
        <taxon>Bangiophyceae</taxon>
        <taxon>Bangiales</taxon>
        <taxon>Bangiaceae</taxon>
        <taxon>Pyropia</taxon>
    </lineage>
</organism>